<dbReference type="EMBL" id="FOFS01000009">
    <property type="protein sequence ID" value="SEQ67786.1"/>
    <property type="molecule type" value="Genomic_DNA"/>
</dbReference>
<evidence type="ECO:0000256" key="7">
    <source>
        <dbReference type="RuleBase" id="RU003879"/>
    </source>
</evidence>
<evidence type="ECO:0000313" key="8">
    <source>
        <dbReference type="EMBL" id="SEQ67786.1"/>
    </source>
</evidence>
<sequence length="158" mass="16856">MRARAVSLNIVSMIDVFAVLVFFLLVSSSITAAKLNVVKLNLPSPDQKIVPDKPPLQLSITLRHKGLEVSDRNGGLRQLPNTAEGYDLDALGKLLAQIKASAPGENTVTLLLEPDIPYDDLIHVMDAARYAPLDAGSVAARTEMFPNISLGDAAGAKP</sequence>
<proteinExistence type="inferred from homology"/>
<protein>
    <submittedName>
        <fullName evidence="8">Biopolymer transport protein ExbD</fullName>
    </submittedName>
</protein>
<accession>A0A1H9HZI8</accession>
<dbReference type="Proteomes" id="UP000199233">
    <property type="component" value="Unassembled WGS sequence"/>
</dbReference>
<keyword evidence="7" id="KW-0653">Protein transport</keyword>
<dbReference type="AlphaFoldDB" id="A0A1H9HZI8"/>
<evidence type="ECO:0000256" key="5">
    <source>
        <dbReference type="ARBA" id="ARBA00022989"/>
    </source>
</evidence>
<dbReference type="Pfam" id="PF02472">
    <property type="entry name" value="ExbD"/>
    <property type="match status" value="1"/>
</dbReference>
<dbReference type="STRING" id="489703.SAMN04488038_109106"/>
<keyword evidence="5" id="KW-1133">Transmembrane helix</keyword>
<reference evidence="8 9" key="1">
    <citation type="submission" date="2016-10" db="EMBL/GenBank/DDBJ databases">
        <authorList>
            <person name="de Groot N.N."/>
        </authorList>
    </citation>
    <scope>NUCLEOTIDE SEQUENCE [LARGE SCALE GENOMIC DNA]</scope>
    <source>
        <strain evidence="8 9">DSM 25927</strain>
    </source>
</reference>
<keyword evidence="7" id="KW-0813">Transport</keyword>
<keyword evidence="6" id="KW-0472">Membrane</keyword>
<dbReference type="GO" id="GO:0005886">
    <property type="term" value="C:plasma membrane"/>
    <property type="evidence" value="ECO:0007669"/>
    <property type="project" value="UniProtKB-SubCell"/>
</dbReference>
<evidence type="ECO:0000256" key="6">
    <source>
        <dbReference type="ARBA" id="ARBA00023136"/>
    </source>
</evidence>
<dbReference type="InterPro" id="IPR003400">
    <property type="entry name" value="ExbD"/>
</dbReference>
<evidence type="ECO:0000256" key="2">
    <source>
        <dbReference type="ARBA" id="ARBA00005811"/>
    </source>
</evidence>
<evidence type="ECO:0000256" key="3">
    <source>
        <dbReference type="ARBA" id="ARBA00022475"/>
    </source>
</evidence>
<dbReference type="GO" id="GO:0022857">
    <property type="term" value="F:transmembrane transporter activity"/>
    <property type="evidence" value="ECO:0007669"/>
    <property type="project" value="InterPro"/>
</dbReference>
<evidence type="ECO:0000256" key="4">
    <source>
        <dbReference type="ARBA" id="ARBA00022692"/>
    </source>
</evidence>
<comment type="subcellular location">
    <subcellularLocation>
        <location evidence="1">Cell membrane</location>
        <topology evidence="1">Single-pass membrane protein</topology>
    </subcellularLocation>
    <subcellularLocation>
        <location evidence="7">Cell membrane</location>
        <topology evidence="7">Single-pass type II membrane protein</topology>
    </subcellularLocation>
</comment>
<evidence type="ECO:0000313" key="9">
    <source>
        <dbReference type="Proteomes" id="UP000199233"/>
    </source>
</evidence>
<comment type="similarity">
    <text evidence="2 7">Belongs to the ExbD/TolR family.</text>
</comment>
<dbReference type="GO" id="GO:0015031">
    <property type="term" value="P:protein transport"/>
    <property type="evidence" value="ECO:0007669"/>
    <property type="project" value="UniProtKB-KW"/>
</dbReference>
<organism evidence="8 9">
    <name type="scientific">Solimonas aquatica</name>
    <dbReference type="NCBI Taxonomy" id="489703"/>
    <lineage>
        <taxon>Bacteria</taxon>
        <taxon>Pseudomonadati</taxon>
        <taxon>Pseudomonadota</taxon>
        <taxon>Gammaproteobacteria</taxon>
        <taxon>Nevskiales</taxon>
        <taxon>Nevskiaceae</taxon>
        <taxon>Solimonas</taxon>
    </lineage>
</organism>
<keyword evidence="3" id="KW-1003">Cell membrane</keyword>
<evidence type="ECO:0000256" key="1">
    <source>
        <dbReference type="ARBA" id="ARBA00004162"/>
    </source>
</evidence>
<dbReference type="OrthoDB" id="9150865at2"/>
<name>A0A1H9HZI8_9GAMM</name>
<keyword evidence="9" id="KW-1185">Reference proteome</keyword>
<keyword evidence="4 7" id="KW-0812">Transmembrane</keyword>
<gene>
    <name evidence="8" type="ORF">SAMN04488038_109106</name>
</gene>